<comment type="function">
    <text evidence="6">Autophagy-specific protein that functions in response to autophagy-inducing signals as a scaffold to recruit other ATG proteins to organize preautophagosomal structure (PAS) formation. Modulates the timing and magnitude of the autophagy response, such as the size of the sequestering vesicles. Plays particularly a role in pexophagy and nucleophagy.</text>
</comment>
<dbReference type="Pfam" id="PF04108">
    <property type="entry name" value="ATG17_like"/>
    <property type="match status" value="1"/>
</dbReference>
<comment type="similarity">
    <text evidence="1 6">Belongs to the ATG17 family.</text>
</comment>
<dbReference type="eggNOG" id="ENOG502QQDW">
    <property type="taxonomic scope" value="Eukaryota"/>
</dbReference>
<dbReference type="EMBL" id="KB456263">
    <property type="protein sequence ID" value="EMF13306.1"/>
    <property type="molecule type" value="Genomic_DNA"/>
</dbReference>
<reference evidence="9 10" key="1">
    <citation type="journal article" date="2012" name="PLoS Pathog.">
        <title>Diverse lifestyles and strategies of plant pathogenesis encoded in the genomes of eighteen Dothideomycetes fungi.</title>
        <authorList>
            <person name="Ohm R.A."/>
            <person name="Feau N."/>
            <person name="Henrissat B."/>
            <person name="Schoch C.L."/>
            <person name="Horwitz B.A."/>
            <person name="Barry K.W."/>
            <person name="Condon B.J."/>
            <person name="Copeland A.C."/>
            <person name="Dhillon B."/>
            <person name="Glaser F."/>
            <person name="Hesse C.N."/>
            <person name="Kosti I."/>
            <person name="LaButti K."/>
            <person name="Lindquist E.A."/>
            <person name="Lucas S."/>
            <person name="Salamov A.A."/>
            <person name="Bradshaw R.E."/>
            <person name="Ciuffetti L."/>
            <person name="Hamelin R.C."/>
            <person name="Kema G.H.J."/>
            <person name="Lawrence C."/>
            <person name="Scott J.A."/>
            <person name="Spatafora J.W."/>
            <person name="Turgeon B.G."/>
            <person name="de Wit P.J.G.M."/>
            <person name="Zhong S."/>
            <person name="Goodwin S.B."/>
            <person name="Grigoriev I.V."/>
        </authorList>
    </citation>
    <scope>NUCLEOTIDE SEQUENCE [LARGE SCALE GENOMIC DNA]</scope>
    <source>
        <strain evidence="9 10">SO2202</strain>
    </source>
</reference>
<dbReference type="HOGENOM" id="CLU_028356_0_0_1"/>
<dbReference type="PANTHER" id="PTHR28005">
    <property type="entry name" value="AUTOPHAGY-RELATED PROTEIN 17"/>
    <property type="match status" value="1"/>
</dbReference>
<feature type="compositionally biased region" description="Pro residues" evidence="7">
    <location>
        <begin position="17"/>
        <end position="27"/>
    </location>
</feature>
<organism evidence="9 10">
    <name type="scientific">Sphaerulina musiva (strain SO2202)</name>
    <name type="common">Poplar stem canker fungus</name>
    <name type="synonym">Septoria musiva</name>
    <dbReference type="NCBI Taxonomy" id="692275"/>
    <lineage>
        <taxon>Eukaryota</taxon>
        <taxon>Fungi</taxon>
        <taxon>Dikarya</taxon>
        <taxon>Ascomycota</taxon>
        <taxon>Pezizomycotina</taxon>
        <taxon>Dothideomycetes</taxon>
        <taxon>Dothideomycetidae</taxon>
        <taxon>Mycosphaerellales</taxon>
        <taxon>Mycosphaerellaceae</taxon>
        <taxon>Sphaerulina</taxon>
    </lineage>
</organism>
<dbReference type="GO" id="GO:0000422">
    <property type="term" value="P:autophagy of mitochondrion"/>
    <property type="evidence" value="ECO:0007669"/>
    <property type="project" value="TreeGrafter"/>
</dbReference>
<feature type="domain" description="Autophagy protein ATG17-like" evidence="8">
    <location>
        <begin position="49"/>
        <end position="473"/>
    </location>
</feature>
<feature type="region of interest" description="Disordered" evidence="7">
    <location>
        <begin position="220"/>
        <end position="239"/>
    </location>
</feature>
<name>M3BZ01_SPHMS</name>
<keyword evidence="5" id="KW-0472">Membrane</keyword>
<feature type="compositionally biased region" description="Low complexity" evidence="7">
    <location>
        <begin position="1"/>
        <end position="16"/>
    </location>
</feature>
<evidence type="ECO:0000256" key="7">
    <source>
        <dbReference type="SAM" id="MobiDB-lite"/>
    </source>
</evidence>
<proteinExistence type="inferred from homology"/>
<keyword evidence="3 6" id="KW-0963">Cytoplasm</keyword>
<dbReference type="GO" id="GO:0034727">
    <property type="term" value="P:piecemeal microautophagy of the nucleus"/>
    <property type="evidence" value="ECO:0007669"/>
    <property type="project" value="TreeGrafter"/>
</dbReference>
<evidence type="ECO:0000256" key="6">
    <source>
        <dbReference type="RuleBase" id="RU368080"/>
    </source>
</evidence>
<dbReference type="OrthoDB" id="1937984at2759"/>
<protein>
    <recommendedName>
        <fullName evidence="2 6">Autophagy-related protein 17</fullName>
    </recommendedName>
</protein>
<evidence type="ECO:0000313" key="10">
    <source>
        <dbReference type="Proteomes" id="UP000016931"/>
    </source>
</evidence>
<keyword evidence="4 6" id="KW-0072">Autophagy</keyword>
<dbReference type="PANTHER" id="PTHR28005:SF1">
    <property type="entry name" value="AUTOPHAGY-RELATED PROTEIN 17"/>
    <property type="match status" value="1"/>
</dbReference>
<dbReference type="GO" id="GO:0030295">
    <property type="term" value="F:protein kinase activator activity"/>
    <property type="evidence" value="ECO:0007669"/>
    <property type="project" value="TreeGrafter"/>
</dbReference>
<comment type="subcellular location">
    <subcellularLocation>
        <location evidence="6">Cytoplasm</location>
    </subcellularLocation>
    <subcellularLocation>
        <location evidence="6">Preautophagosomal structure membrane</location>
        <topology evidence="6">Peripheral membrane protein</topology>
    </subcellularLocation>
</comment>
<gene>
    <name evidence="9" type="ORF">SEPMUDRAFT_125135</name>
</gene>
<dbReference type="InterPro" id="IPR007240">
    <property type="entry name" value="Atg17"/>
</dbReference>
<dbReference type="GeneID" id="27899093"/>
<sequence length="516" mass="57677">MSSSSTTTSAEHSASPSPSPSPSPPQSPIIDQAPGLQDLITHFVNAKRSLTATSHVYRANELVTNSRSLIEEIAILNAKNIYVRRRVDEQVETLSAIREALVEDGSQVSNEFDQTIADLDKAHARLDKTLTQLRKTIVSERHPLSRQRTNDTITDASTTVDEDENKTLFDFIDEDTHDTLLSALRDLIDHYNNARGDLNDSLSTFDLSLHSITDRLAETVDGGGTSTLSPDKPTIYDNGPPPSIPQLFRDMEEHATEMAGLLDNLVNHYDLCVRALRYTEGGGEAARAATLDMKDATPGAEESLYRKTVAEPISDHERTEMLHVLVKDAHEVDDVIVEIRDRAAEMEDQYSLLAKHAAKVQSQSHTSKQVVESIREIRAAIPTQLEAAGHFRARWEGIRVEIAGKTKELAELSIFYEQFLSGYGKLLREVERRKVSDLAMRKIADKARKELDRLSETDRLAREEFMEDVGVYLPRDLGVWHGLDDDGMRWEVRPVYDEHVGEEDAGASQPRLMDGS</sequence>
<dbReference type="GO" id="GO:1990316">
    <property type="term" value="C:Atg1/ULK1 kinase complex"/>
    <property type="evidence" value="ECO:0007669"/>
    <property type="project" value="TreeGrafter"/>
</dbReference>
<evidence type="ECO:0000256" key="2">
    <source>
        <dbReference type="ARBA" id="ARBA00013806"/>
    </source>
</evidence>
<keyword evidence="10" id="KW-1185">Reference proteome</keyword>
<evidence type="ECO:0000256" key="1">
    <source>
        <dbReference type="ARBA" id="ARBA00006259"/>
    </source>
</evidence>
<dbReference type="RefSeq" id="XP_016761427.1">
    <property type="nucleotide sequence ID" value="XM_016901956.1"/>
</dbReference>
<evidence type="ECO:0000256" key="3">
    <source>
        <dbReference type="ARBA" id="ARBA00022490"/>
    </source>
</evidence>
<evidence type="ECO:0000259" key="8">
    <source>
        <dbReference type="Pfam" id="PF04108"/>
    </source>
</evidence>
<dbReference type="GO" id="GO:0060090">
    <property type="term" value="F:molecular adaptor activity"/>
    <property type="evidence" value="ECO:0007669"/>
    <property type="project" value="TreeGrafter"/>
</dbReference>
<dbReference type="GO" id="GO:0034045">
    <property type="term" value="C:phagophore assembly site membrane"/>
    <property type="evidence" value="ECO:0007669"/>
    <property type="project" value="UniProtKB-SubCell"/>
</dbReference>
<evidence type="ECO:0000256" key="4">
    <source>
        <dbReference type="ARBA" id="ARBA00023006"/>
    </source>
</evidence>
<dbReference type="GO" id="GO:0000045">
    <property type="term" value="P:autophagosome assembly"/>
    <property type="evidence" value="ECO:0007669"/>
    <property type="project" value="TreeGrafter"/>
</dbReference>
<feature type="region of interest" description="Disordered" evidence="7">
    <location>
        <begin position="1"/>
        <end position="31"/>
    </location>
</feature>
<dbReference type="Proteomes" id="UP000016931">
    <property type="component" value="Unassembled WGS sequence"/>
</dbReference>
<dbReference type="STRING" id="692275.M3BZ01"/>
<evidence type="ECO:0000256" key="5">
    <source>
        <dbReference type="ARBA" id="ARBA00023136"/>
    </source>
</evidence>
<evidence type="ECO:0000313" key="9">
    <source>
        <dbReference type="EMBL" id="EMF13306.1"/>
    </source>
</evidence>
<dbReference type="InterPro" id="IPR045326">
    <property type="entry name" value="ATG17-like_dom"/>
</dbReference>
<accession>M3BZ01</accession>
<dbReference type="AlphaFoldDB" id="M3BZ01"/>
<dbReference type="OMA" id="THVWRAN"/>